<comment type="caution">
    <text evidence="1">The sequence shown here is derived from an EMBL/GenBank/DDBJ whole genome shotgun (WGS) entry which is preliminary data.</text>
</comment>
<evidence type="ECO:0000313" key="2">
    <source>
        <dbReference type="Proteomes" id="UP001596152"/>
    </source>
</evidence>
<name>A0ABW0FUM6_9CAUL</name>
<proteinExistence type="predicted"/>
<dbReference type="SUPFAM" id="SSF53448">
    <property type="entry name" value="Nucleotide-diphospho-sugar transferases"/>
    <property type="match status" value="1"/>
</dbReference>
<evidence type="ECO:0000313" key="1">
    <source>
        <dbReference type="EMBL" id="MFC5343988.1"/>
    </source>
</evidence>
<protein>
    <recommendedName>
        <fullName evidence="3">Nucleotide-diphospho-sugar transferase domain-containing protein</fullName>
    </recommendedName>
</protein>
<dbReference type="Proteomes" id="UP001596152">
    <property type="component" value="Unassembled WGS sequence"/>
</dbReference>
<dbReference type="RefSeq" id="WP_374037465.1">
    <property type="nucleotide sequence ID" value="NZ_CP169082.1"/>
</dbReference>
<dbReference type="EMBL" id="JBHSLF010000017">
    <property type="protein sequence ID" value="MFC5343988.1"/>
    <property type="molecule type" value="Genomic_DNA"/>
</dbReference>
<keyword evidence="2" id="KW-1185">Reference proteome</keyword>
<organism evidence="1 2">
    <name type="scientific">Brevundimonas staleyi</name>
    <dbReference type="NCBI Taxonomy" id="74326"/>
    <lineage>
        <taxon>Bacteria</taxon>
        <taxon>Pseudomonadati</taxon>
        <taxon>Pseudomonadota</taxon>
        <taxon>Alphaproteobacteria</taxon>
        <taxon>Caulobacterales</taxon>
        <taxon>Caulobacteraceae</taxon>
        <taxon>Brevundimonas</taxon>
    </lineage>
</organism>
<dbReference type="Gene3D" id="3.90.550.10">
    <property type="entry name" value="Spore Coat Polysaccharide Biosynthesis Protein SpsA, Chain A"/>
    <property type="match status" value="1"/>
</dbReference>
<dbReference type="InterPro" id="IPR029044">
    <property type="entry name" value="Nucleotide-diphossugar_trans"/>
</dbReference>
<sequence>MDREILMLQSADPVAYAEMIHVSGVANRAYAARHGMGYSLYLGIRRGYFPWHACFNRILILKEMILAGYKGWVFYLDADAYVYDQAFDIRAYLDSLGEVSMVVRPGGVDGHGWDINDGAFLIDLANPMAIEIIDRWYEDFMATPEAELAAAEEWEAVPSDQPRLQRILRENDYLAKSLRIVDPAFFNDYSSTFLRQAFRGENFTIQQRVDMIKKDLADLDVPDWAW</sequence>
<gene>
    <name evidence="1" type="ORF">ACFPIE_08690</name>
</gene>
<evidence type="ECO:0008006" key="3">
    <source>
        <dbReference type="Google" id="ProtNLM"/>
    </source>
</evidence>
<reference evidence="2" key="1">
    <citation type="journal article" date="2019" name="Int. J. Syst. Evol. Microbiol.">
        <title>The Global Catalogue of Microorganisms (GCM) 10K type strain sequencing project: providing services to taxonomists for standard genome sequencing and annotation.</title>
        <authorList>
            <consortium name="The Broad Institute Genomics Platform"/>
            <consortium name="The Broad Institute Genome Sequencing Center for Infectious Disease"/>
            <person name="Wu L."/>
            <person name="Ma J."/>
        </authorList>
    </citation>
    <scope>NUCLEOTIDE SEQUENCE [LARGE SCALE GENOMIC DNA]</scope>
    <source>
        <strain evidence="2">JCM 12125</strain>
    </source>
</reference>
<accession>A0ABW0FUM6</accession>